<reference evidence="2" key="1">
    <citation type="submission" date="2011-06" db="EMBL/GenBank/DDBJ databases">
        <authorList>
            <consortium name="US DOE Joint Genome Institute (JGI-PGF)"/>
            <person name="Lucas S."/>
            <person name="Han J."/>
            <person name="Lapidus A."/>
            <person name="Cheng J.-F."/>
            <person name="Goodwin L."/>
            <person name="Pitluck S."/>
            <person name="Peters L."/>
            <person name="Land M.L."/>
            <person name="Hauser L."/>
            <person name="Vogl K."/>
            <person name="Liu Z."/>
            <person name="Overmann J."/>
            <person name="Frigaard N.-U."/>
            <person name="Bryant D.A."/>
            <person name="Woyke T.J."/>
        </authorList>
    </citation>
    <scope>NUCLEOTIDE SEQUENCE [LARGE SCALE GENOMIC DNA]</scope>
    <source>
        <strain evidence="2">970</strain>
    </source>
</reference>
<dbReference type="HOGENOM" id="CLU_284671_0_0_6"/>
<protein>
    <submittedName>
        <fullName evidence="1">Uncharacterized protein</fullName>
    </submittedName>
</protein>
<gene>
    <name evidence="1" type="ORF">Thi970DRAFT_02838</name>
</gene>
<evidence type="ECO:0000313" key="1">
    <source>
        <dbReference type="EMBL" id="EIC22567.1"/>
    </source>
</evidence>
<dbReference type="RefSeq" id="WP_009149481.1">
    <property type="nucleotide sequence ID" value="NZ_CP121471.1"/>
</dbReference>
<reference evidence="1 2" key="2">
    <citation type="submission" date="2011-11" db="EMBL/GenBank/DDBJ databases">
        <authorList>
            <consortium name="US DOE Joint Genome Institute"/>
            <person name="Lucas S."/>
            <person name="Han J."/>
            <person name="Lapidus A."/>
            <person name="Cheng J.-F."/>
            <person name="Goodwin L."/>
            <person name="Pitluck S."/>
            <person name="Peters L."/>
            <person name="Ovchinnikova G."/>
            <person name="Zhang X."/>
            <person name="Detter J.C."/>
            <person name="Han C."/>
            <person name="Tapia R."/>
            <person name="Land M."/>
            <person name="Hauser L."/>
            <person name="Kyrpides N."/>
            <person name="Ivanova N."/>
            <person name="Pagani I."/>
            <person name="Vogl K."/>
            <person name="Liu Z."/>
            <person name="Overmann J."/>
            <person name="Frigaard N.-U."/>
            <person name="Bryant D."/>
            <person name="Woyke T."/>
        </authorList>
    </citation>
    <scope>NUCLEOTIDE SEQUENCE [LARGE SCALE GENOMIC DNA]</scope>
    <source>
        <strain evidence="1 2">970</strain>
    </source>
</reference>
<accession>H8Z1T9</accession>
<dbReference type="eggNOG" id="COG2931">
    <property type="taxonomic scope" value="Bacteria"/>
</dbReference>
<evidence type="ECO:0000313" key="2">
    <source>
        <dbReference type="Proteomes" id="UP000002964"/>
    </source>
</evidence>
<dbReference type="OrthoDB" id="9813395at2"/>
<dbReference type="AlphaFoldDB" id="H8Z1T9"/>
<name>H8Z1T9_9GAMM</name>
<dbReference type="PRINTS" id="PR00313">
    <property type="entry name" value="CABNDNGRPT"/>
</dbReference>
<proteinExistence type="predicted"/>
<dbReference type="Proteomes" id="UP000002964">
    <property type="component" value="Unassembled WGS sequence"/>
</dbReference>
<organism evidence="1 2">
    <name type="scientific">Thiorhodovibrio frisius</name>
    <dbReference type="NCBI Taxonomy" id="631362"/>
    <lineage>
        <taxon>Bacteria</taxon>
        <taxon>Pseudomonadati</taxon>
        <taxon>Pseudomonadota</taxon>
        <taxon>Gammaproteobacteria</taxon>
        <taxon>Chromatiales</taxon>
        <taxon>Chromatiaceae</taxon>
        <taxon>Thiorhodovibrio</taxon>
    </lineage>
</organism>
<sequence>MANFIMNENGVPTEDPINIGADQSFTFYGSTAGFTVNIAAGGVAMGLDAGVAEINLNGLASTDVTMKQNGTTLLILDGEGNTIVSVAGGTGKTTIINFDNGTTFLEVGTNAEGNQGLDIGGTSLPSDGTSLAGNDIPTPGAPISLETALEQQAAGTLASPYYISSGTTYDAGSVSVADAGATYGDVETVLAGAANSAKLSIDSLFVWSIEDTGTNIAAAIDEPTVTGAKGVTLSAAATVEQATAITALENFEGTYKLADTGANILAAETTVLEGAESFALTDPAGTVFSVTPDEQTTLEQATNASDYKIGVAGGDFDLTTGMDWVGPSAPADPDAYNQVSLSSADNDTINGVSSFVSTEKTLNADDQIDGGAGDDTLNVELKGSFDGFSEEGFLKNVETVKLTNAGGSGINFAAKGVEGVTNYIVDGSVNLSDIGTLGSNVSYTDVASGTLTIGYATDVTKGTNDTQDIQVSNVGTVESTGVAEQAVTINADGIENLNINAMGDNVVALGKDSAKSVVVDGGSSLKMTDVGTGLTSFDGTNMSGPLDIDFSEATGVKTVNGGSGDDTFRAKQGDFAADVTINGQGGDDTLVFDGSIGTVQFQMSGVESVQFGGTGNAKSTFSAKTTTGLQQVVMQDGTNLEVDVATLGATGMELNLQKDAGGKVSLDNAGTTTLNVTGGTSETETVATTNVTLTKSASVDMTVDQYSGFEGDLKANEAQAVTVSAAGDTKFTGDSVFTKAQSLTVDAAGTFDASAAEFGAMANLTLAGLGGSAKLGDIGKESLGYGIGASVSGLSEGVVIGSIKTGDDQDVTLNLNGAQGDVLVGMDTAAAQPTPDPADSVITGKAVTVNAAGALGTVDIVKYLGNPGVQANQSVRTDAIDAETVTFTGSELFANSVGAKVTKAATMTGGNEDDVFVMTSAAAEDSTVTISLTGGLGNDLFLGGDDATDPAGKTKITITDFNQGDQTNQSLATKVVNYTNAETEGTPQGADEAAAFLVSAGVSGATASNIELVDAEVNGNSIDAILYNGNTYFALNDGSGTTGTDDNSFDNGDTLVTLTGVSLTADQIEGDGANIPAFFGYVDPDPVAAA</sequence>
<dbReference type="EMBL" id="JH603169">
    <property type="protein sequence ID" value="EIC22567.1"/>
    <property type="molecule type" value="Genomic_DNA"/>
</dbReference>
<dbReference type="STRING" id="631362.Thi970DRAFT_02838"/>
<keyword evidence="2" id="KW-1185">Reference proteome</keyword>